<feature type="domain" description="Protein translocase subunit SecDF P1" evidence="11">
    <location>
        <begin position="125"/>
        <end position="183"/>
    </location>
</feature>
<organism evidence="13 14">
    <name type="scientific">Candidatus Sneabacter namystus</name>
    <dbReference type="NCBI Taxonomy" id="2601646"/>
    <lineage>
        <taxon>Bacteria</taxon>
        <taxon>Pseudomonadati</taxon>
        <taxon>Pseudomonadota</taxon>
        <taxon>Alphaproteobacteria</taxon>
        <taxon>Rickettsiales</taxon>
        <taxon>Rickettsiaceae</taxon>
        <taxon>Rickettsieae</taxon>
        <taxon>Candidatus Sneabacter</taxon>
    </lineage>
</organism>
<keyword evidence="8 9" id="KW-0472">Membrane</keyword>
<dbReference type="PRINTS" id="PR00702">
    <property type="entry name" value="ACRIFLAVINRP"/>
</dbReference>
<comment type="caution">
    <text evidence="9">Lacks conserved residue(s) required for the propagation of feature annotation.</text>
</comment>
<keyword evidence="4 9" id="KW-0812">Transmembrane</keyword>
<evidence type="ECO:0000256" key="4">
    <source>
        <dbReference type="ARBA" id="ARBA00022692"/>
    </source>
</evidence>
<keyword evidence="14" id="KW-1185">Reference proteome</keyword>
<comment type="subunit">
    <text evidence="9">Forms a complex with SecF. Part of the essential Sec protein translocation apparatus which comprises SecA, SecYEG and auxiliary proteins SecDF-YajC and YidC.</text>
</comment>
<dbReference type="InterPro" id="IPR048631">
    <property type="entry name" value="SecD_1st"/>
</dbReference>
<evidence type="ECO:0000256" key="2">
    <source>
        <dbReference type="ARBA" id="ARBA00022448"/>
    </source>
</evidence>
<proteinExistence type="inferred from homology"/>
<dbReference type="PANTHER" id="PTHR30081">
    <property type="entry name" value="PROTEIN-EXPORT MEMBRANE PROTEIN SEC"/>
    <property type="match status" value="1"/>
</dbReference>
<dbReference type="EMBL" id="CP043312">
    <property type="protein sequence ID" value="QEK39613.1"/>
    <property type="molecule type" value="Genomic_DNA"/>
</dbReference>
<dbReference type="InterPro" id="IPR054384">
    <property type="entry name" value="SecDF_P1_head"/>
</dbReference>
<reference evidence="13 14" key="1">
    <citation type="submission" date="2019-08" db="EMBL/GenBank/DDBJ databases">
        <title>Highly reduced genomes of protist endosymbionts show evolutionary convergence.</title>
        <authorList>
            <person name="George E."/>
            <person name="Husnik F."/>
            <person name="Tashyreva D."/>
            <person name="Prokopchuk G."/>
            <person name="Horak A."/>
            <person name="Kwong W.K."/>
            <person name="Lukes J."/>
            <person name="Keeling P.J."/>
        </authorList>
    </citation>
    <scope>NUCLEOTIDE SEQUENCE [LARGE SCALE GENOMIC DNA]</scope>
    <source>
        <strain evidence="13">1621</strain>
    </source>
</reference>
<dbReference type="InterPro" id="IPR005791">
    <property type="entry name" value="SecD"/>
</dbReference>
<dbReference type="InterPro" id="IPR001036">
    <property type="entry name" value="Acrflvin-R"/>
</dbReference>
<feature type="transmembrane region" description="Helical" evidence="9">
    <location>
        <begin position="437"/>
        <end position="460"/>
    </location>
</feature>
<evidence type="ECO:0000259" key="12">
    <source>
        <dbReference type="Pfam" id="PF22599"/>
    </source>
</evidence>
<protein>
    <recommendedName>
        <fullName evidence="9">Protein translocase subunit SecD</fullName>
    </recommendedName>
</protein>
<evidence type="ECO:0000313" key="13">
    <source>
        <dbReference type="EMBL" id="QEK39613.1"/>
    </source>
</evidence>
<evidence type="ECO:0000256" key="1">
    <source>
        <dbReference type="ARBA" id="ARBA00004651"/>
    </source>
</evidence>
<keyword evidence="6 9" id="KW-1133">Transmembrane helix</keyword>
<dbReference type="Gene3D" id="3.30.70.3400">
    <property type="match status" value="1"/>
</dbReference>
<dbReference type="Pfam" id="PF22599">
    <property type="entry name" value="SecDF_P1_head"/>
    <property type="match status" value="1"/>
</dbReference>
<evidence type="ECO:0000256" key="8">
    <source>
        <dbReference type="ARBA" id="ARBA00023136"/>
    </source>
</evidence>
<dbReference type="InterPro" id="IPR022813">
    <property type="entry name" value="SecD/SecF_arch_bac"/>
</dbReference>
<feature type="domain" description="Protein export membrane protein SecD/SecF C-terminal" evidence="10">
    <location>
        <begin position="290"/>
        <end position="459"/>
    </location>
</feature>
<keyword evidence="5 9" id="KW-0653">Protein transport</keyword>
<keyword evidence="2 9" id="KW-0813">Transport</keyword>
<dbReference type="NCBIfam" id="TIGR01129">
    <property type="entry name" value="secD"/>
    <property type="match status" value="1"/>
</dbReference>
<evidence type="ECO:0000256" key="9">
    <source>
        <dbReference type="HAMAP-Rule" id="MF_01463"/>
    </source>
</evidence>
<comment type="similarity">
    <text evidence="9">Belongs to the SecD/SecF family. SecD subfamily.</text>
</comment>
<comment type="function">
    <text evidence="9">Part of the Sec protein translocase complex. Interacts with the SecYEG preprotein conducting channel. SecDF uses the proton motive force (PMF) to complete protein translocation after the ATP-dependent function of SecA.</text>
</comment>
<dbReference type="OrthoDB" id="9805019at2"/>
<dbReference type="Gene3D" id="3.30.1360.200">
    <property type="match status" value="1"/>
</dbReference>
<dbReference type="GO" id="GO:0043952">
    <property type="term" value="P:protein transport by the Sec complex"/>
    <property type="evidence" value="ECO:0007669"/>
    <property type="project" value="UniProtKB-UniRule"/>
</dbReference>
<gene>
    <name evidence="9 13" type="primary">secD</name>
    <name evidence="13" type="ORF">FZC37_01525</name>
</gene>
<dbReference type="InterPro" id="IPR055344">
    <property type="entry name" value="SecD_SecF_C_bact"/>
</dbReference>
<dbReference type="Pfam" id="PF07549">
    <property type="entry name" value="Sec_GG"/>
    <property type="match status" value="1"/>
</dbReference>
<dbReference type="AlphaFoldDB" id="A0A5C0UJC7"/>
<evidence type="ECO:0000256" key="6">
    <source>
        <dbReference type="ARBA" id="ARBA00022989"/>
    </source>
</evidence>
<feature type="domain" description="SecDF P1 head subdomain" evidence="12">
    <location>
        <begin position="185"/>
        <end position="287"/>
    </location>
</feature>
<feature type="transmembrane region" description="Helical" evidence="9">
    <location>
        <begin position="404"/>
        <end position="425"/>
    </location>
</feature>
<dbReference type="SUPFAM" id="SSF82866">
    <property type="entry name" value="Multidrug efflux transporter AcrB transmembrane domain"/>
    <property type="match status" value="1"/>
</dbReference>
<evidence type="ECO:0000256" key="7">
    <source>
        <dbReference type="ARBA" id="ARBA00023010"/>
    </source>
</evidence>
<accession>A0A5C0UJC7</accession>
<dbReference type="Gene3D" id="1.20.1640.10">
    <property type="entry name" value="Multidrug efflux transporter AcrB transmembrane domain"/>
    <property type="match status" value="1"/>
</dbReference>
<feature type="transmembrane region" description="Helical" evidence="9">
    <location>
        <begin position="311"/>
        <end position="330"/>
    </location>
</feature>
<comment type="subcellular location">
    <subcellularLocation>
        <location evidence="1 9">Cell membrane</location>
        <topology evidence="1 9">Multi-pass membrane protein</topology>
    </subcellularLocation>
</comment>
<dbReference type="Pfam" id="PF21760">
    <property type="entry name" value="SecD_1st"/>
    <property type="match status" value="1"/>
</dbReference>
<evidence type="ECO:0000259" key="10">
    <source>
        <dbReference type="Pfam" id="PF02355"/>
    </source>
</evidence>
<dbReference type="GO" id="GO:0005886">
    <property type="term" value="C:plasma membrane"/>
    <property type="evidence" value="ECO:0007669"/>
    <property type="project" value="UniProtKB-SubCell"/>
</dbReference>
<dbReference type="NCBIfam" id="TIGR00916">
    <property type="entry name" value="2A0604s01"/>
    <property type="match status" value="1"/>
</dbReference>
<evidence type="ECO:0000256" key="3">
    <source>
        <dbReference type="ARBA" id="ARBA00022475"/>
    </source>
</evidence>
<dbReference type="GO" id="GO:0065002">
    <property type="term" value="P:intracellular protein transmembrane transport"/>
    <property type="evidence" value="ECO:0007669"/>
    <property type="project" value="UniProtKB-UniRule"/>
</dbReference>
<sequence length="471" mass="51446">MIILPTFYAKPFFYGLFTKKVNFGLDLQGGVQIVLKADLDSYSSEKLSFLCNQVKKSFRTDGTVSCLVNLKEGSIFVTQIKEQRKKVLALLKDVDKNFSIEEVSEGLKVSYDKKYLDTLGKDLIAQSMEVVRKRVDGFGTREPTIQAQGDDCITVQLPGENNIESLKTLLGKTAKLSFHLVQDKSQDRYSLSAPVLSGDSLVESNVVFSDNVPVVGFSFNDFGARIFSEITSNHVGKRLAILLDDKVLSAPVIEQHIPGGKGVITGNFTIESAQQLVLLLKSGSLPVPLKVIQESLIGPSLGKESVESSKIAGVVAFLLVIILMFWRYGIYGIFSNLALCCALSIILASLVVFNITLTLPGIAGIILTLGMAVDANIIIYEHIREVYKKNGDVLLSVNKGFDTSYTTIVDSNLTSVIAAVLLYIFGVGSVKGFAVTFGVGIAASMFACFWFSKPVAFLYLKFMQPKLLSFE</sequence>
<dbReference type="Pfam" id="PF02355">
    <property type="entry name" value="SecD_SecF_C"/>
    <property type="match status" value="1"/>
</dbReference>
<dbReference type="GO" id="GO:0015450">
    <property type="term" value="F:protein-transporting ATPase activity"/>
    <property type="evidence" value="ECO:0007669"/>
    <property type="project" value="InterPro"/>
</dbReference>
<dbReference type="PANTHER" id="PTHR30081:SF1">
    <property type="entry name" value="PROTEIN TRANSLOCASE SUBUNIT SECD"/>
    <property type="match status" value="1"/>
</dbReference>
<dbReference type="KEGG" id="snay:FZC37_01525"/>
<dbReference type="Proteomes" id="UP000323844">
    <property type="component" value="Chromosome"/>
</dbReference>
<evidence type="ECO:0000313" key="14">
    <source>
        <dbReference type="Proteomes" id="UP000323844"/>
    </source>
</evidence>
<dbReference type="RefSeq" id="WP_148951974.1">
    <property type="nucleotide sequence ID" value="NZ_CP043312.1"/>
</dbReference>
<keyword evidence="7 9" id="KW-0811">Translocation</keyword>
<dbReference type="InterPro" id="IPR022646">
    <property type="entry name" value="SecD/SecF_CS"/>
</dbReference>
<dbReference type="HAMAP" id="MF_01463_B">
    <property type="entry name" value="SecD_B"/>
    <property type="match status" value="1"/>
</dbReference>
<dbReference type="GO" id="GO:0006605">
    <property type="term" value="P:protein targeting"/>
    <property type="evidence" value="ECO:0007669"/>
    <property type="project" value="UniProtKB-UniRule"/>
</dbReference>
<dbReference type="InterPro" id="IPR048634">
    <property type="entry name" value="SecD_SecF_C"/>
</dbReference>
<keyword evidence="3 9" id="KW-1003">Cell membrane</keyword>
<name>A0A5C0UJC7_9RICK</name>
<evidence type="ECO:0000259" key="11">
    <source>
        <dbReference type="Pfam" id="PF21760"/>
    </source>
</evidence>
<feature type="transmembrane region" description="Helical" evidence="9">
    <location>
        <begin position="337"/>
        <end position="356"/>
    </location>
</feature>
<evidence type="ECO:0000256" key="5">
    <source>
        <dbReference type="ARBA" id="ARBA00022927"/>
    </source>
</evidence>